<feature type="signal peptide" evidence="2">
    <location>
        <begin position="1"/>
        <end position="24"/>
    </location>
</feature>
<evidence type="ECO:0000256" key="2">
    <source>
        <dbReference type="SAM" id="SignalP"/>
    </source>
</evidence>
<evidence type="ECO:0000256" key="1">
    <source>
        <dbReference type="SAM" id="MobiDB-lite"/>
    </source>
</evidence>
<protein>
    <recommendedName>
        <fullName evidence="5">Lipoprotein</fullName>
    </recommendedName>
</protein>
<organism evidence="3 4">
    <name type="scientific">Candidatus Clostridium stratigraminis</name>
    <dbReference type="NCBI Taxonomy" id="3381661"/>
    <lineage>
        <taxon>Bacteria</taxon>
        <taxon>Bacillati</taxon>
        <taxon>Bacillota</taxon>
        <taxon>Clostridia</taxon>
        <taxon>Eubacteriales</taxon>
        <taxon>Clostridiaceae</taxon>
        <taxon>Clostridium</taxon>
    </lineage>
</organism>
<feature type="region of interest" description="Disordered" evidence="1">
    <location>
        <begin position="31"/>
        <end position="81"/>
    </location>
</feature>
<keyword evidence="4" id="KW-1185">Reference proteome</keyword>
<proteinExistence type="predicted"/>
<reference evidence="3 4" key="1">
    <citation type="submission" date="2024-11" db="EMBL/GenBank/DDBJ databases">
        <authorList>
            <person name="Heng Y.C."/>
            <person name="Lim A.C.H."/>
            <person name="Lee J.K.Y."/>
            <person name="Kittelmann S."/>
        </authorList>
    </citation>
    <scope>NUCLEOTIDE SEQUENCE [LARGE SCALE GENOMIC DNA]</scope>
    <source>
        <strain evidence="3 4">WILCCON 0185</strain>
    </source>
</reference>
<dbReference type="PROSITE" id="PS51257">
    <property type="entry name" value="PROKAR_LIPOPROTEIN"/>
    <property type="match status" value="1"/>
</dbReference>
<evidence type="ECO:0000313" key="4">
    <source>
        <dbReference type="Proteomes" id="UP001623591"/>
    </source>
</evidence>
<name>A0ABW8T3F5_9CLOT</name>
<dbReference type="RefSeq" id="WP_406768738.1">
    <property type="nucleotide sequence ID" value="NZ_JBJHZZ010000002.1"/>
</dbReference>
<evidence type="ECO:0000313" key="3">
    <source>
        <dbReference type="EMBL" id="MFL0246262.1"/>
    </source>
</evidence>
<comment type="caution">
    <text evidence="3">The sequence shown here is derived from an EMBL/GenBank/DDBJ whole genome shotgun (WGS) entry which is preliminary data.</text>
</comment>
<feature type="chain" id="PRO_5045892102" description="Lipoprotein" evidence="2">
    <location>
        <begin position="25"/>
        <end position="273"/>
    </location>
</feature>
<evidence type="ECO:0008006" key="5">
    <source>
        <dbReference type="Google" id="ProtNLM"/>
    </source>
</evidence>
<feature type="compositionally biased region" description="Low complexity" evidence="1">
    <location>
        <begin position="68"/>
        <end position="81"/>
    </location>
</feature>
<dbReference type="EMBL" id="JBJHZZ010000002">
    <property type="protein sequence ID" value="MFL0246262.1"/>
    <property type="molecule type" value="Genomic_DNA"/>
</dbReference>
<dbReference type="Proteomes" id="UP001623591">
    <property type="component" value="Unassembled WGS sequence"/>
</dbReference>
<sequence length="273" mass="29995">MKVKIISMLLVFLLGVSISGCSNSNLGNISSTSSSSNVNSASTTNSNSNISSTNSNNIPNSSVPPSPSSSSSNDKNKNTNNQVLTNNFTLEAYKAVLQNKAEFFSTDNKKSLYLNDFLSNKEIYGTIFKVTHFTVLDMDGDNKPEVVLELSVGGEPQFYEILHYMNSVVHGYLIVYRGLEELKADGTFHFSNSAADNGWGKLSFEPNAPKTDMLGYSKSSQNGANLTITYLVNNKLVTKESFDSFSKEQSEKKNATWYEFSQKNIETELSANP</sequence>
<feature type="compositionally biased region" description="Low complexity" evidence="1">
    <location>
        <begin position="31"/>
        <end position="61"/>
    </location>
</feature>
<accession>A0ABW8T3F5</accession>
<gene>
    <name evidence="3" type="ORF">ACJDUG_04620</name>
</gene>
<keyword evidence="2" id="KW-0732">Signal</keyword>